<sequence>MSDKRMTPRAGEIYRHFKNNLYQIITVAEHSETGEKLVVYQALYGDFKVFARPLSMFMSEVDRGKYPEAEQEYRFEKVEPEDIRKQEDSIISKKQEEEPEQETLSFEENNPLLEFLDAPDHQSRLDVLMRYKDTVSEIMLDSMSLSMDCVLNGQSREEKYNELEKILKTKVHYEKKPR</sequence>
<dbReference type="RefSeq" id="WP_243282599.1">
    <property type="nucleotide sequence ID" value="NZ_BLYI01000043.1"/>
</dbReference>
<protein>
    <recommendedName>
        <fullName evidence="2">DUF1653 domain-containing protein</fullName>
    </recommendedName>
</protein>
<comment type="caution">
    <text evidence="3">The sequence shown here is derived from an EMBL/GenBank/DDBJ whole genome shotgun (WGS) entry which is preliminary data.</text>
</comment>
<evidence type="ECO:0000313" key="3">
    <source>
        <dbReference type="EMBL" id="GFO85502.1"/>
    </source>
</evidence>
<feature type="compositionally biased region" description="Basic and acidic residues" evidence="1">
    <location>
        <begin position="81"/>
        <end position="96"/>
    </location>
</feature>
<feature type="domain" description="DUF1653" evidence="2">
    <location>
        <begin position="13"/>
        <end position="76"/>
    </location>
</feature>
<organism evidence="3 4">
    <name type="scientific">Anaerostipes butyraticus</name>
    <dbReference type="NCBI Taxonomy" id="645466"/>
    <lineage>
        <taxon>Bacteria</taxon>
        <taxon>Bacillati</taxon>
        <taxon>Bacillota</taxon>
        <taxon>Clostridia</taxon>
        <taxon>Lachnospirales</taxon>
        <taxon>Lachnospiraceae</taxon>
        <taxon>Anaerostipes</taxon>
    </lineage>
</organism>
<keyword evidence="4" id="KW-1185">Reference proteome</keyword>
<proteinExistence type="predicted"/>
<evidence type="ECO:0000256" key="1">
    <source>
        <dbReference type="SAM" id="MobiDB-lite"/>
    </source>
</evidence>
<dbReference type="EMBL" id="BLYI01000043">
    <property type="protein sequence ID" value="GFO85502.1"/>
    <property type="molecule type" value="Genomic_DNA"/>
</dbReference>
<accession>A0A916Q787</accession>
<dbReference type="Pfam" id="PF07866">
    <property type="entry name" value="DUF1653"/>
    <property type="match status" value="1"/>
</dbReference>
<dbReference type="InterPro" id="IPR037135">
    <property type="entry name" value="DUF1653-like_dom_sf"/>
</dbReference>
<dbReference type="Proteomes" id="UP000613208">
    <property type="component" value="Unassembled WGS sequence"/>
</dbReference>
<gene>
    <name evidence="3" type="ORF">ANBU17_18490</name>
</gene>
<evidence type="ECO:0000313" key="4">
    <source>
        <dbReference type="Proteomes" id="UP000613208"/>
    </source>
</evidence>
<dbReference type="AlphaFoldDB" id="A0A916Q787"/>
<dbReference type="Gene3D" id="2.30.30.320">
    <property type="entry name" value="DUF1653-like domain"/>
    <property type="match status" value="1"/>
</dbReference>
<name>A0A916Q787_9FIRM</name>
<reference evidence="3" key="1">
    <citation type="submission" date="2020-06" db="EMBL/GenBank/DDBJ databases">
        <title>Characterization of fructooligosaccharide metabolism and fructooligosaccharide-degrading enzymes in human commensal butyrate producers.</title>
        <authorList>
            <person name="Tanno H."/>
            <person name="Fujii T."/>
            <person name="Hirano K."/>
            <person name="Maeno S."/>
            <person name="Tonozuka T."/>
            <person name="Sakamoto M."/>
            <person name="Ohkuma M."/>
            <person name="Tochio T."/>
            <person name="Endo A."/>
        </authorList>
    </citation>
    <scope>NUCLEOTIDE SEQUENCE</scope>
    <source>
        <strain evidence="3">JCM 17466</strain>
    </source>
</reference>
<evidence type="ECO:0000259" key="2">
    <source>
        <dbReference type="Pfam" id="PF07866"/>
    </source>
</evidence>
<dbReference type="InterPro" id="IPR023387">
    <property type="entry name" value="DUF1653-like_dom"/>
</dbReference>
<feature type="region of interest" description="Disordered" evidence="1">
    <location>
        <begin position="81"/>
        <end position="105"/>
    </location>
</feature>